<sequence length="129" mass="13893">MPSVWAGAAHWTFSPSGCFQHLDGSVGFNSNGDSMPAASSAPVCHRLDCGAELWLSGGELPDAEQAGLYIKTALARGERPIYQSESGRFFIYYWRELAAWRLGESPSASWAALASRDGDAPYCPDFVAS</sequence>
<gene>
    <name evidence="1" type="ORF">PCOR1329_LOCUS3486</name>
    <name evidence="2" type="ORF">PCOR1329_LOCUS4966</name>
</gene>
<comment type="caution">
    <text evidence="2">The sequence shown here is derived from an EMBL/GenBank/DDBJ whole genome shotgun (WGS) entry which is preliminary data.</text>
</comment>
<keyword evidence="3" id="KW-1185">Reference proteome</keyword>
<dbReference type="EMBL" id="CAUYUJ010001296">
    <property type="protein sequence ID" value="CAK0795247.1"/>
    <property type="molecule type" value="Genomic_DNA"/>
</dbReference>
<protein>
    <submittedName>
        <fullName evidence="2">Uncharacterized protein</fullName>
    </submittedName>
</protein>
<dbReference type="Proteomes" id="UP001189429">
    <property type="component" value="Unassembled WGS sequence"/>
</dbReference>
<dbReference type="EMBL" id="CAUYUJ010000892">
    <property type="protein sequence ID" value="CAK0793072.1"/>
    <property type="molecule type" value="Genomic_DNA"/>
</dbReference>
<evidence type="ECO:0000313" key="2">
    <source>
        <dbReference type="EMBL" id="CAK0795247.1"/>
    </source>
</evidence>
<reference evidence="2" key="1">
    <citation type="submission" date="2023-10" db="EMBL/GenBank/DDBJ databases">
        <authorList>
            <person name="Chen Y."/>
            <person name="Shah S."/>
            <person name="Dougan E. K."/>
            <person name="Thang M."/>
            <person name="Chan C."/>
        </authorList>
    </citation>
    <scope>NUCLEOTIDE SEQUENCE [LARGE SCALE GENOMIC DNA]</scope>
</reference>
<evidence type="ECO:0000313" key="3">
    <source>
        <dbReference type="Proteomes" id="UP001189429"/>
    </source>
</evidence>
<accession>A0ABN9PTG1</accession>
<organism evidence="2 3">
    <name type="scientific">Prorocentrum cordatum</name>
    <dbReference type="NCBI Taxonomy" id="2364126"/>
    <lineage>
        <taxon>Eukaryota</taxon>
        <taxon>Sar</taxon>
        <taxon>Alveolata</taxon>
        <taxon>Dinophyceae</taxon>
        <taxon>Prorocentrales</taxon>
        <taxon>Prorocentraceae</taxon>
        <taxon>Prorocentrum</taxon>
    </lineage>
</organism>
<evidence type="ECO:0000313" key="1">
    <source>
        <dbReference type="EMBL" id="CAK0793072.1"/>
    </source>
</evidence>
<proteinExistence type="predicted"/>
<name>A0ABN9PTG1_9DINO</name>
<feature type="non-terminal residue" evidence="2">
    <location>
        <position position="129"/>
    </location>
</feature>